<dbReference type="SUPFAM" id="SSF49464">
    <property type="entry name" value="Carboxypeptidase regulatory domain-like"/>
    <property type="match status" value="1"/>
</dbReference>
<feature type="signal peptide" evidence="2">
    <location>
        <begin position="1"/>
        <end position="21"/>
    </location>
</feature>
<keyword evidence="5" id="KW-1185">Reference proteome</keyword>
<dbReference type="OrthoDB" id="6187193at2"/>
<sequence length="959" mass="95906">MRFFNGRFMAARCLLSASSVALVLSACSSPNDDGEPPQVTSLTGTITGTILDTDGTPIAGAIVRYAGATESGSALAATTNADGQFSMSGVTVTGVSGTATNDANGPITLAIAPPTGGSVRYMGATVQALPTAQSTGTVGGGTVFIDNFNVGVGVVRLPALASTVSGVLRDSSTGAALAGASVSLDFVGVEFGSSTVTGVATSYDAGSLLPVISAADGRFELTSVFNDSCLQLSVSGFRIDGISGSAPPCPIGGTATDTATLNLRTRNASSPVQLASVALTPFTSADTTPPVVSSLDGVIDPTQAQARLESRVTTTFTLRFSEPMQAALDAGDVAVVLGTAPNQTAAAVASASQPDAVSAQIVLAQPLPANTAVSLRIAREALKDSAGNGIADGSTIAYDSLSSQELVLSLISFASNNTVASAATASQLATPAVNDLAYLSTDALIDTVDAAATTINPALTPTSTAVAYDSAPALEQLNSSGATAALAALKTAIAPADTRSVQTGTARVRIGAPADATDFVVSLERGGVKQDVLFYPVVNSSGNPRNSQFIDNSGPTYVITPGGASSFDLLIVSRVPASVVVQPGDVFKITSRNAGGVLGGSSSLTLQDIGRPSVALQLLDAIIAGAGGGTYTGGGGGVITPGGASSPATVLLSITPQAADVNDSSSGYAADSWRGDQELLGLSHVELRNDSIVTTLPATSTIGDADGTQAFLATAPVLGIALTEPSVSTGGALVTSGVSTTVSASGVLNGVTNEDGSQSDLLAMAVGGVFALAADASPGTATIDVSAAIRDRNGLTPDTATRAQVRLRDLMPPLMTLGFYDGSQFVIRFNEPITKTGAIAFESDSCRVSINVADSDVSVVDARTLSFPASKLATAGVADINACFVLPAYAEDAYSAAALAGLTSVTPVATPRHGTVSYANVPDTSTDPITSRVGHDWATWSAERLGITTPRFAIANIAP</sequence>
<dbReference type="PROSITE" id="PS51257">
    <property type="entry name" value="PROKAR_LIPOPROTEIN"/>
    <property type="match status" value="1"/>
</dbReference>
<dbReference type="InterPro" id="IPR032812">
    <property type="entry name" value="SbsA_Ig"/>
</dbReference>
<dbReference type="RefSeq" id="WP_139250116.1">
    <property type="nucleotide sequence ID" value="NZ_FQWZ01000002.1"/>
</dbReference>
<evidence type="ECO:0000256" key="2">
    <source>
        <dbReference type="SAM" id="SignalP"/>
    </source>
</evidence>
<dbReference type="Proteomes" id="UP000199758">
    <property type="component" value="Unassembled WGS sequence"/>
</dbReference>
<evidence type="ECO:0000313" key="4">
    <source>
        <dbReference type="EMBL" id="SHG65437.1"/>
    </source>
</evidence>
<dbReference type="AlphaFoldDB" id="A0A1M5LK74"/>
<feature type="chain" id="PRO_5012838679" evidence="2">
    <location>
        <begin position="22"/>
        <end position="959"/>
    </location>
</feature>
<feature type="domain" description="SbsA Ig-like" evidence="3">
    <location>
        <begin position="286"/>
        <end position="396"/>
    </location>
</feature>
<gene>
    <name evidence="4" type="ORF">SAMN04488068_0952</name>
</gene>
<dbReference type="STRING" id="490188.SAMN04488068_0952"/>
<reference evidence="4 5" key="1">
    <citation type="submission" date="2016-11" db="EMBL/GenBank/DDBJ databases">
        <authorList>
            <person name="Jaros S."/>
            <person name="Januszkiewicz K."/>
            <person name="Wedrychowicz H."/>
        </authorList>
    </citation>
    <scope>NUCLEOTIDE SEQUENCE [LARGE SCALE GENOMIC DNA]</scope>
    <source>
        <strain evidence="4 5">CGMCC 1.7049</strain>
    </source>
</reference>
<proteinExistence type="predicted"/>
<protein>
    <submittedName>
        <fullName evidence="4">Ig-like domain-containing protein</fullName>
    </submittedName>
</protein>
<evidence type="ECO:0000259" key="3">
    <source>
        <dbReference type="Pfam" id="PF13205"/>
    </source>
</evidence>
<evidence type="ECO:0000256" key="1">
    <source>
        <dbReference type="ARBA" id="ARBA00022729"/>
    </source>
</evidence>
<keyword evidence="1 2" id="KW-0732">Signal</keyword>
<organism evidence="4 5">
    <name type="scientific">Hydrocarboniphaga daqingensis</name>
    <dbReference type="NCBI Taxonomy" id="490188"/>
    <lineage>
        <taxon>Bacteria</taxon>
        <taxon>Pseudomonadati</taxon>
        <taxon>Pseudomonadota</taxon>
        <taxon>Gammaproteobacteria</taxon>
        <taxon>Nevskiales</taxon>
        <taxon>Nevskiaceae</taxon>
        <taxon>Hydrocarboniphaga</taxon>
    </lineage>
</organism>
<dbReference type="EMBL" id="FQWZ01000002">
    <property type="protein sequence ID" value="SHG65437.1"/>
    <property type="molecule type" value="Genomic_DNA"/>
</dbReference>
<accession>A0A1M5LK74</accession>
<dbReference type="Pfam" id="PF13205">
    <property type="entry name" value="Big_5"/>
    <property type="match status" value="1"/>
</dbReference>
<evidence type="ECO:0000313" key="5">
    <source>
        <dbReference type="Proteomes" id="UP000199758"/>
    </source>
</evidence>
<dbReference type="InterPro" id="IPR008969">
    <property type="entry name" value="CarboxyPept-like_regulatory"/>
</dbReference>
<name>A0A1M5LK74_9GAMM</name>